<evidence type="ECO:0000256" key="2">
    <source>
        <dbReference type="PROSITE-ProRule" id="PRU00708"/>
    </source>
</evidence>
<protein>
    <submittedName>
        <fullName evidence="4">Pentatricopeptide repeat-containing protein</fullName>
    </submittedName>
</protein>
<dbReference type="Gene3D" id="1.25.40.10">
    <property type="entry name" value="Tetratricopeptide repeat domain"/>
    <property type="match status" value="1"/>
</dbReference>
<sequence>MLQSSALHMENPVSASNDLHRGGSGIDVRFLSHAVSSCGSKPDLRGGVQYHCLTIMTGYIANCYVGSSLISLCGKSALLDNAYQAFEEMPMKNVVSWTAIIAGFAQDWQIDVCLELFHRMKSSMLKPNDFTYTSLLNACTGSAALGHGRSARCQIIHMGFIRTSTFLMLSSLCIANVGLFKMHFACFKRWIIKMLCLGTP</sequence>
<evidence type="ECO:0000313" key="5">
    <source>
        <dbReference type="Proteomes" id="UP001163823"/>
    </source>
</evidence>
<dbReference type="Proteomes" id="UP001163823">
    <property type="component" value="Chromosome 4"/>
</dbReference>
<keyword evidence="5" id="KW-1185">Reference proteome</keyword>
<dbReference type="NCBIfam" id="TIGR00756">
    <property type="entry name" value="PPR"/>
    <property type="match status" value="1"/>
</dbReference>
<reference evidence="4" key="1">
    <citation type="journal article" date="2023" name="Science">
        <title>Elucidation of the pathway for biosynthesis of saponin adjuvants from the soapbark tree.</title>
        <authorList>
            <person name="Reed J."/>
            <person name="Orme A."/>
            <person name="El-Demerdash A."/>
            <person name="Owen C."/>
            <person name="Martin L.B.B."/>
            <person name="Misra R.C."/>
            <person name="Kikuchi S."/>
            <person name="Rejzek M."/>
            <person name="Martin A.C."/>
            <person name="Harkess A."/>
            <person name="Leebens-Mack J."/>
            <person name="Louveau T."/>
            <person name="Stephenson M.J."/>
            <person name="Osbourn A."/>
        </authorList>
    </citation>
    <scope>NUCLEOTIDE SEQUENCE</scope>
    <source>
        <strain evidence="4">S10</strain>
    </source>
</reference>
<evidence type="ECO:0000256" key="1">
    <source>
        <dbReference type="ARBA" id="ARBA00022737"/>
    </source>
</evidence>
<keyword evidence="1" id="KW-0677">Repeat</keyword>
<feature type="repeat" description="PPR" evidence="2">
    <location>
        <begin position="93"/>
        <end position="127"/>
    </location>
</feature>
<dbReference type="EMBL" id="JARAOO010000004">
    <property type="protein sequence ID" value="KAJ7972480.1"/>
    <property type="molecule type" value="Genomic_DNA"/>
</dbReference>
<feature type="transmembrane region" description="Helical" evidence="3">
    <location>
        <begin position="159"/>
        <end position="180"/>
    </location>
</feature>
<dbReference type="InterPro" id="IPR011990">
    <property type="entry name" value="TPR-like_helical_dom_sf"/>
</dbReference>
<gene>
    <name evidence="4" type="ORF">O6P43_010359</name>
</gene>
<keyword evidence="3" id="KW-0812">Transmembrane</keyword>
<dbReference type="KEGG" id="qsa:O6P43_010359"/>
<organism evidence="4 5">
    <name type="scientific">Quillaja saponaria</name>
    <name type="common">Soap bark tree</name>
    <dbReference type="NCBI Taxonomy" id="32244"/>
    <lineage>
        <taxon>Eukaryota</taxon>
        <taxon>Viridiplantae</taxon>
        <taxon>Streptophyta</taxon>
        <taxon>Embryophyta</taxon>
        <taxon>Tracheophyta</taxon>
        <taxon>Spermatophyta</taxon>
        <taxon>Magnoliopsida</taxon>
        <taxon>eudicotyledons</taxon>
        <taxon>Gunneridae</taxon>
        <taxon>Pentapetalae</taxon>
        <taxon>rosids</taxon>
        <taxon>fabids</taxon>
        <taxon>Fabales</taxon>
        <taxon>Quillajaceae</taxon>
        <taxon>Quillaja</taxon>
    </lineage>
</organism>
<evidence type="ECO:0000313" key="4">
    <source>
        <dbReference type="EMBL" id="KAJ7972480.1"/>
    </source>
</evidence>
<accession>A0AAD7Q0B2</accession>
<dbReference type="InterPro" id="IPR046960">
    <property type="entry name" value="PPR_At4g14850-like_plant"/>
</dbReference>
<keyword evidence="3" id="KW-0472">Membrane</keyword>
<dbReference type="GO" id="GO:0009451">
    <property type="term" value="P:RNA modification"/>
    <property type="evidence" value="ECO:0007669"/>
    <property type="project" value="InterPro"/>
</dbReference>
<dbReference type="Pfam" id="PF13041">
    <property type="entry name" value="PPR_2"/>
    <property type="match status" value="1"/>
</dbReference>
<keyword evidence="3" id="KW-1133">Transmembrane helix</keyword>
<evidence type="ECO:0000256" key="3">
    <source>
        <dbReference type="SAM" id="Phobius"/>
    </source>
</evidence>
<comment type="caution">
    <text evidence="4">The sequence shown here is derived from an EMBL/GenBank/DDBJ whole genome shotgun (WGS) entry which is preliminary data.</text>
</comment>
<dbReference type="PROSITE" id="PS51375">
    <property type="entry name" value="PPR"/>
    <property type="match status" value="1"/>
</dbReference>
<dbReference type="AlphaFoldDB" id="A0AAD7Q0B2"/>
<name>A0AAD7Q0B2_QUISA</name>
<dbReference type="InterPro" id="IPR002885">
    <property type="entry name" value="PPR_rpt"/>
</dbReference>
<dbReference type="GO" id="GO:0003723">
    <property type="term" value="F:RNA binding"/>
    <property type="evidence" value="ECO:0007669"/>
    <property type="project" value="InterPro"/>
</dbReference>
<dbReference type="PANTHER" id="PTHR24015">
    <property type="entry name" value="OS07G0578800 PROTEIN-RELATED"/>
    <property type="match status" value="1"/>
</dbReference>
<proteinExistence type="predicted"/>